<feature type="transmembrane region" description="Helical" evidence="7">
    <location>
        <begin position="315"/>
        <end position="335"/>
    </location>
</feature>
<dbReference type="KEGG" id="gtl:EP073_03315"/>
<feature type="domain" description="HAMP" evidence="9">
    <location>
        <begin position="337"/>
        <end position="389"/>
    </location>
</feature>
<evidence type="ECO:0000256" key="7">
    <source>
        <dbReference type="SAM" id="Phobius"/>
    </source>
</evidence>
<keyword evidence="7" id="KW-0812">Transmembrane</keyword>
<dbReference type="Pfam" id="PF00015">
    <property type="entry name" value="MCPsignal"/>
    <property type="match status" value="1"/>
</dbReference>
<dbReference type="GO" id="GO:0004888">
    <property type="term" value="F:transmembrane signaling receptor activity"/>
    <property type="evidence" value="ECO:0007669"/>
    <property type="project" value="TreeGrafter"/>
</dbReference>
<dbReference type="InterPro" id="IPR004089">
    <property type="entry name" value="MCPsignal_dom"/>
</dbReference>
<name>A0A410JWC2_9BACT</name>
<dbReference type="CDD" id="cd06225">
    <property type="entry name" value="HAMP"/>
    <property type="match status" value="1"/>
</dbReference>
<proteinExistence type="inferred from homology"/>
<dbReference type="GO" id="GO:0006935">
    <property type="term" value="P:chemotaxis"/>
    <property type="evidence" value="ECO:0007669"/>
    <property type="project" value="UniProtKB-KW"/>
</dbReference>
<dbReference type="Pfam" id="PF00672">
    <property type="entry name" value="HAMP"/>
    <property type="match status" value="1"/>
</dbReference>
<feature type="compositionally biased region" description="Low complexity" evidence="6">
    <location>
        <begin position="394"/>
        <end position="434"/>
    </location>
</feature>
<dbReference type="OrthoDB" id="5342522at2"/>
<organism evidence="10 11">
    <name type="scientific">Geovibrio thiophilus</name>
    <dbReference type="NCBI Taxonomy" id="139438"/>
    <lineage>
        <taxon>Bacteria</taxon>
        <taxon>Pseudomonadati</taxon>
        <taxon>Deferribacterota</taxon>
        <taxon>Deferribacteres</taxon>
        <taxon>Deferribacterales</taxon>
        <taxon>Geovibrionaceae</taxon>
        <taxon>Geovibrio</taxon>
    </lineage>
</organism>
<dbReference type="PROSITE" id="PS50111">
    <property type="entry name" value="CHEMOTAXIS_TRANSDUC_2"/>
    <property type="match status" value="1"/>
</dbReference>
<keyword evidence="4" id="KW-0807">Transducer</keyword>
<keyword evidence="11" id="KW-1185">Reference proteome</keyword>
<feature type="region of interest" description="Disordered" evidence="6">
    <location>
        <begin position="627"/>
        <end position="683"/>
    </location>
</feature>
<feature type="region of interest" description="Disordered" evidence="6">
    <location>
        <begin position="392"/>
        <end position="434"/>
    </location>
</feature>
<evidence type="ECO:0000256" key="1">
    <source>
        <dbReference type="ARBA" id="ARBA00004370"/>
    </source>
</evidence>
<keyword evidence="7" id="KW-0472">Membrane</keyword>
<dbReference type="Pfam" id="PF12729">
    <property type="entry name" value="4HB_MCP_1"/>
    <property type="match status" value="1"/>
</dbReference>
<dbReference type="EMBL" id="CP035108">
    <property type="protein sequence ID" value="QAR32464.1"/>
    <property type="molecule type" value="Genomic_DNA"/>
</dbReference>
<reference evidence="10 11" key="1">
    <citation type="submission" date="2019-01" db="EMBL/GenBank/DDBJ databases">
        <title>Geovibrio thiophilus DSM 11263, complete genome.</title>
        <authorList>
            <person name="Spring S."/>
            <person name="Bunk B."/>
            <person name="Sproer C."/>
        </authorList>
    </citation>
    <scope>NUCLEOTIDE SEQUENCE [LARGE SCALE GENOMIC DNA]</scope>
    <source>
        <strain evidence="10 11">DSM 11263</strain>
    </source>
</reference>
<evidence type="ECO:0000256" key="4">
    <source>
        <dbReference type="PROSITE-ProRule" id="PRU00284"/>
    </source>
</evidence>
<dbReference type="SMART" id="SM00283">
    <property type="entry name" value="MA"/>
    <property type="match status" value="1"/>
</dbReference>
<dbReference type="SUPFAM" id="SSF58104">
    <property type="entry name" value="Methyl-accepting chemotaxis protein (MCP) signaling domain"/>
    <property type="match status" value="1"/>
</dbReference>
<evidence type="ECO:0000256" key="6">
    <source>
        <dbReference type="SAM" id="MobiDB-lite"/>
    </source>
</evidence>
<comment type="similarity">
    <text evidence="3">Belongs to the methyl-accepting chemotaxis (MCP) protein family.</text>
</comment>
<evidence type="ECO:0000313" key="11">
    <source>
        <dbReference type="Proteomes" id="UP000287502"/>
    </source>
</evidence>
<dbReference type="InterPro" id="IPR051310">
    <property type="entry name" value="MCP_chemotaxis"/>
</dbReference>
<sequence length="683" mass="73543">MFKNMKLGMKLGMAFGLLILIIAVLGSVAMLNMSRVKTESLKLSEEYVPEVDLAGKIERTNASVMLNMRTYQYSKNEEDYKKAQQGFTELKRYIADAQALAGRSKNLKALNAEAESVLNAANEYEALAKSTDEINRAILGTLNKMGTAAAAFMQNSESFLYEQERELLSEIRSGLSADKLAERSSKVSMMNSIVIDGNFIRIEVWKAQSTGDIEALKGTFAKFAEIEEVLNKMTSVTRRQNNLNQLAGIKKALEDYEKGMQELVSAWEESNRLGEKRGATAAKLLEGAQTIAVAGMTQTSEIANQAVSVLNASSFTVMTGLIISLVIGVILAVVMTRMITRPLFMGVEFARQVAAGNLDAHIDLSSRDEIGQLAAALRDMISKLREIVSDVKNSSENVSSGSEQLSSSAQEMSQGATEQAAAAEEASSSMEEMTSNINQNADNALQTEKIARKAADDAKQGGSAVALTVKAMKDIAGKISIIEEIARQTNLLALNAAIEAARAGEHGKGFAVVASEVRKLAERSQEAAGEISELSISSVEVAERAGSLLEQILPDIQKTAELVQEITASSTEQRTGAEQINSAIQQLDQVIQRNAGASEEMASTAEELASQAEALQQAVAFFKMSGGSSADSGYRSKPSGGRRQGRPSALPLNREPKAKSTSKGVSLNLHEDNDKLDEEFVSY</sequence>
<gene>
    <name evidence="10" type="ORF">EP073_03315</name>
</gene>
<dbReference type="GO" id="GO:0007165">
    <property type="term" value="P:signal transduction"/>
    <property type="evidence" value="ECO:0007669"/>
    <property type="project" value="UniProtKB-KW"/>
</dbReference>
<dbReference type="FunFam" id="1.10.287.950:FF:000001">
    <property type="entry name" value="Methyl-accepting chemotaxis sensory transducer"/>
    <property type="match status" value="1"/>
</dbReference>
<keyword evidence="2" id="KW-0145">Chemotaxis</keyword>
<dbReference type="PROSITE" id="PS50885">
    <property type="entry name" value="HAMP"/>
    <property type="match status" value="1"/>
</dbReference>
<dbReference type="Proteomes" id="UP000287502">
    <property type="component" value="Chromosome"/>
</dbReference>
<dbReference type="PANTHER" id="PTHR43531">
    <property type="entry name" value="PROTEIN ICFG"/>
    <property type="match status" value="1"/>
</dbReference>
<dbReference type="AlphaFoldDB" id="A0A410JWC2"/>
<keyword evidence="7" id="KW-1133">Transmembrane helix</keyword>
<evidence type="ECO:0000256" key="5">
    <source>
        <dbReference type="SAM" id="Coils"/>
    </source>
</evidence>
<protein>
    <submittedName>
        <fullName evidence="10">HAMP domain-containing protein</fullName>
    </submittedName>
</protein>
<evidence type="ECO:0000256" key="2">
    <source>
        <dbReference type="ARBA" id="ARBA00022500"/>
    </source>
</evidence>
<dbReference type="SMART" id="SM00304">
    <property type="entry name" value="HAMP"/>
    <property type="match status" value="1"/>
</dbReference>
<comment type="subcellular location">
    <subcellularLocation>
        <location evidence="1">Membrane</location>
    </subcellularLocation>
</comment>
<dbReference type="InterPro" id="IPR003660">
    <property type="entry name" value="HAMP_dom"/>
</dbReference>
<evidence type="ECO:0000259" key="9">
    <source>
        <dbReference type="PROSITE" id="PS50885"/>
    </source>
</evidence>
<dbReference type="PANTHER" id="PTHR43531:SF11">
    <property type="entry name" value="METHYL-ACCEPTING CHEMOTAXIS PROTEIN 3"/>
    <property type="match status" value="1"/>
</dbReference>
<evidence type="ECO:0000259" key="8">
    <source>
        <dbReference type="PROSITE" id="PS50111"/>
    </source>
</evidence>
<feature type="compositionally biased region" description="Acidic residues" evidence="6">
    <location>
        <begin position="674"/>
        <end position="683"/>
    </location>
</feature>
<feature type="coiled-coil region" evidence="5">
    <location>
        <begin position="580"/>
        <end position="618"/>
    </location>
</feature>
<keyword evidence="5" id="KW-0175">Coiled coil</keyword>
<dbReference type="RefSeq" id="WP_128465751.1">
    <property type="nucleotide sequence ID" value="NZ_CP035108.1"/>
</dbReference>
<dbReference type="GO" id="GO:0005886">
    <property type="term" value="C:plasma membrane"/>
    <property type="evidence" value="ECO:0007669"/>
    <property type="project" value="TreeGrafter"/>
</dbReference>
<dbReference type="InterPro" id="IPR024478">
    <property type="entry name" value="HlyB_4HB_MCP"/>
</dbReference>
<evidence type="ECO:0000313" key="10">
    <source>
        <dbReference type="EMBL" id="QAR32464.1"/>
    </source>
</evidence>
<dbReference type="Gene3D" id="1.10.287.950">
    <property type="entry name" value="Methyl-accepting chemotaxis protein"/>
    <property type="match status" value="1"/>
</dbReference>
<accession>A0A410JWC2</accession>
<evidence type="ECO:0000256" key="3">
    <source>
        <dbReference type="ARBA" id="ARBA00029447"/>
    </source>
</evidence>
<feature type="domain" description="Methyl-accepting transducer" evidence="8">
    <location>
        <begin position="394"/>
        <end position="609"/>
    </location>
</feature>